<feature type="transmembrane region" description="Helical" evidence="1">
    <location>
        <begin position="39"/>
        <end position="65"/>
    </location>
</feature>
<gene>
    <name evidence="5" type="ORF">GGR41_001639</name>
    <name evidence="4" type="ORF">K8U84_01695</name>
    <name evidence="3" type="ORF">PAEH1_08050</name>
</gene>
<name>A0A1U9K0I7_9BURK</name>
<reference evidence="3 6" key="1">
    <citation type="submission" date="2017-01" db="EMBL/GenBank/DDBJ databases">
        <title>Complete Genome Sequence of Paenalcaligenes hominis, Isolated from a paraplegic Patient with neurogenic bladder.</title>
        <authorList>
            <person name="Mukhopadhyay R."/>
            <person name="Joaquin J."/>
            <person name="Hogue R."/>
            <person name="Kilaru A."/>
            <person name="Jospin G."/>
            <person name="Mars K."/>
            <person name="Eisen J.A."/>
            <person name="Chaturvedi V."/>
        </authorList>
    </citation>
    <scope>NUCLEOTIDE SEQUENCE [LARGE SCALE GENOMIC DNA]</scope>
    <source>
        <strain evidence="3 6">15S00501</strain>
    </source>
</reference>
<proteinExistence type="predicted"/>
<keyword evidence="1" id="KW-1133">Transmembrane helix</keyword>
<feature type="transmembrane region" description="Helical" evidence="1">
    <location>
        <begin position="314"/>
        <end position="337"/>
    </location>
</feature>
<protein>
    <submittedName>
        <fullName evidence="3">C4-dicarboxylate ABC transporter permease</fullName>
    </submittedName>
    <submittedName>
        <fullName evidence="5">Tricarboxylic transport membrane protein</fullName>
    </submittedName>
    <submittedName>
        <fullName evidence="4">Tripartite tricarboxylate transporter permease</fullName>
    </submittedName>
</protein>
<keyword evidence="1" id="KW-0812">Transmembrane</keyword>
<dbReference type="KEGG" id="phn:PAEH1_08050"/>
<reference evidence="4" key="4">
    <citation type="submission" date="2021-09" db="EMBL/GenBank/DDBJ databases">
        <authorList>
            <person name="Gilroy R."/>
        </authorList>
    </citation>
    <scope>NUCLEOTIDE SEQUENCE</scope>
    <source>
        <strain evidence="4">CHK175-13533</strain>
    </source>
</reference>
<feature type="domain" description="DUF112" evidence="2">
    <location>
        <begin position="17"/>
        <end position="433"/>
    </location>
</feature>
<evidence type="ECO:0000259" key="2">
    <source>
        <dbReference type="Pfam" id="PF01970"/>
    </source>
</evidence>
<dbReference type="EMBL" id="DYTQ01000027">
    <property type="protein sequence ID" value="HJH23248.1"/>
    <property type="molecule type" value="Genomic_DNA"/>
</dbReference>
<dbReference type="PANTHER" id="PTHR35342">
    <property type="entry name" value="TRICARBOXYLIC TRANSPORT PROTEIN"/>
    <property type="match status" value="1"/>
</dbReference>
<keyword evidence="1" id="KW-0472">Membrane</keyword>
<accession>A0A1U9K0I7</accession>
<dbReference type="EMBL" id="CP019697">
    <property type="protein sequence ID" value="AQS51522.1"/>
    <property type="molecule type" value="Genomic_DNA"/>
</dbReference>
<dbReference type="OrthoDB" id="9781349at2"/>
<dbReference type="EMBL" id="JAATIZ010000003">
    <property type="protein sequence ID" value="NJB65390.1"/>
    <property type="molecule type" value="Genomic_DNA"/>
</dbReference>
<evidence type="ECO:0000256" key="1">
    <source>
        <dbReference type="SAM" id="Phobius"/>
    </source>
</evidence>
<feature type="transmembrane region" description="Helical" evidence="1">
    <location>
        <begin position="459"/>
        <end position="482"/>
    </location>
</feature>
<organism evidence="3 6">
    <name type="scientific">Paenalcaligenes hominis</name>
    <dbReference type="NCBI Taxonomy" id="643674"/>
    <lineage>
        <taxon>Bacteria</taxon>
        <taxon>Pseudomonadati</taxon>
        <taxon>Pseudomonadota</taxon>
        <taxon>Betaproteobacteria</taxon>
        <taxon>Burkholderiales</taxon>
        <taxon>Alcaligenaceae</taxon>
        <taxon>Paenalcaligenes</taxon>
    </lineage>
</organism>
<dbReference type="Pfam" id="PF01970">
    <property type="entry name" value="TctA"/>
    <property type="match status" value="1"/>
</dbReference>
<feature type="transmembrane region" description="Helical" evidence="1">
    <location>
        <begin position="197"/>
        <end position="217"/>
    </location>
</feature>
<reference evidence="5 7" key="2">
    <citation type="submission" date="2020-03" db="EMBL/GenBank/DDBJ databases">
        <title>Genomic Encyclopedia of Type Strains, Phase IV (KMG-IV): sequencing the most valuable type-strain genomes for metagenomic binning, comparative biology and taxonomic classification.</title>
        <authorList>
            <person name="Goeker M."/>
        </authorList>
    </citation>
    <scope>NUCLEOTIDE SEQUENCE [LARGE SCALE GENOMIC DNA]</scope>
    <source>
        <strain evidence="5 7">DSM 26613</strain>
    </source>
</reference>
<feature type="transmembrane region" description="Helical" evidence="1">
    <location>
        <begin position="12"/>
        <end position="33"/>
    </location>
</feature>
<dbReference type="PANTHER" id="PTHR35342:SF5">
    <property type="entry name" value="TRICARBOXYLIC TRANSPORT PROTEIN"/>
    <property type="match status" value="1"/>
</dbReference>
<sequence>MQDIVSGLTLFADPFGLLALVVGVFIGTVIGAIPGLSTVMAISIALPFTFSLEPIAGLLLLVGVYKGGMYGGAISAILINTPGTPAASCTMLDGYPMAKQGRARSALEMALYASCFGDLVSTFVLILSASWLAGFALDFGPSELFALVVFALVIVAGVAAQEKVKGFLAMAVGLGLATVGMDMITGEQRFVFNVTELNAGLSLVPVLIGLFALPEVFEMYSAQEKNKPAAPLGENRLSAKVFFGYWKTLVRSSVIGVVLGVIPGLGPTPAAFFSYGEAKRKSKDPDSFGKGNVEGVAAAEAANSAVGGASMVPLLALGIPADVITAVILGAFMIHGLQPGPLMFHTNINIIYALFMGMLVGSILLFVIGRSSIPILGRLLNIKSSLLLPGVLVLCMFGAYGVNKSMFDVMVMFGMGVLGYVMVLLRFPRAPLLIGFVLGPLLENTFRQSLLMSHGQYEFFVSSLISKVFWAFTALYLLSALYKLVKPKPKALSANLSVDTPSH</sequence>
<evidence type="ECO:0000313" key="5">
    <source>
        <dbReference type="EMBL" id="NJB65390.1"/>
    </source>
</evidence>
<feature type="transmembrane region" description="Helical" evidence="1">
    <location>
        <begin position="380"/>
        <end position="400"/>
    </location>
</feature>
<evidence type="ECO:0000313" key="4">
    <source>
        <dbReference type="EMBL" id="HJH23248.1"/>
    </source>
</evidence>
<keyword evidence="7" id="KW-1185">Reference proteome</keyword>
<dbReference type="AlphaFoldDB" id="A0A1U9K0I7"/>
<dbReference type="STRING" id="643674.PAEH1_08050"/>
<feature type="transmembrane region" description="Helical" evidence="1">
    <location>
        <begin position="144"/>
        <end position="160"/>
    </location>
</feature>
<dbReference type="InterPro" id="IPR002823">
    <property type="entry name" value="DUF112_TM"/>
</dbReference>
<evidence type="ECO:0000313" key="3">
    <source>
        <dbReference type="EMBL" id="AQS51522.1"/>
    </source>
</evidence>
<dbReference type="Proteomes" id="UP000783934">
    <property type="component" value="Unassembled WGS sequence"/>
</dbReference>
<dbReference type="RefSeq" id="WP_077734093.1">
    <property type="nucleotide sequence ID" value="NZ_BMCQ01000003.1"/>
</dbReference>
<feature type="transmembrane region" description="Helical" evidence="1">
    <location>
        <begin position="349"/>
        <end position="368"/>
    </location>
</feature>
<evidence type="ECO:0000313" key="7">
    <source>
        <dbReference type="Proteomes" id="UP000783934"/>
    </source>
</evidence>
<dbReference type="Proteomes" id="UP000189369">
    <property type="component" value="Chromosome"/>
</dbReference>
<dbReference type="Proteomes" id="UP000700248">
    <property type="component" value="Unassembled WGS sequence"/>
</dbReference>
<reference evidence="4" key="3">
    <citation type="journal article" date="2021" name="PeerJ">
        <title>Extensive microbial diversity within the chicken gut microbiome revealed by metagenomics and culture.</title>
        <authorList>
            <person name="Gilroy R."/>
            <person name="Ravi A."/>
            <person name="Getino M."/>
            <person name="Pursley I."/>
            <person name="Horton D.L."/>
            <person name="Alikhan N.F."/>
            <person name="Baker D."/>
            <person name="Gharbi K."/>
            <person name="Hall N."/>
            <person name="Watson M."/>
            <person name="Adriaenssens E.M."/>
            <person name="Foster-Nyarko E."/>
            <person name="Jarju S."/>
            <person name="Secka A."/>
            <person name="Antonio M."/>
            <person name="Oren A."/>
            <person name="Chaudhuri R.R."/>
            <person name="La Ragione R."/>
            <person name="Hildebrand F."/>
            <person name="Pallen M.J."/>
        </authorList>
    </citation>
    <scope>NUCLEOTIDE SEQUENCE</scope>
    <source>
        <strain evidence="4">CHK175-13533</strain>
    </source>
</reference>
<feature type="transmembrane region" description="Helical" evidence="1">
    <location>
        <begin position="109"/>
        <end position="132"/>
    </location>
</feature>
<evidence type="ECO:0000313" key="6">
    <source>
        <dbReference type="Proteomes" id="UP000189369"/>
    </source>
</evidence>